<dbReference type="EMBL" id="JACHCC010000008">
    <property type="protein sequence ID" value="MBB6500952.1"/>
    <property type="molecule type" value="Genomic_DNA"/>
</dbReference>
<gene>
    <name evidence="2" type="ORF">HDF25_003115</name>
</gene>
<evidence type="ECO:0000313" key="3">
    <source>
        <dbReference type="Proteomes" id="UP000521017"/>
    </source>
</evidence>
<keyword evidence="1" id="KW-0812">Transmembrane</keyword>
<organism evidence="2 3">
    <name type="scientific">Pedobacter cryoconitis</name>
    <dbReference type="NCBI Taxonomy" id="188932"/>
    <lineage>
        <taxon>Bacteria</taxon>
        <taxon>Pseudomonadati</taxon>
        <taxon>Bacteroidota</taxon>
        <taxon>Sphingobacteriia</taxon>
        <taxon>Sphingobacteriales</taxon>
        <taxon>Sphingobacteriaceae</taxon>
        <taxon>Pedobacter</taxon>
    </lineage>
</organism>
<name>A0A7X0J6W5_9SPHI</name>
<evidence type="ECO:0000256" key="1">
    <source>
        <dbReference type="SAM" id="Phobius"/>
    </source>
</evidence>
<dbReference type="AlphaFoldDB" id="A0A7X0J6W5"/>
<dbReference type="GO" id="GO:0003677">
    <property type="term" value="F:DNA binding"/>
    <property type="evidence" value="ECO:0007669"/>
    <property type="project" value="InterPro"/>
</dbReference>
<dbReference type="InterPro" id="IPR011990">
    <property type="entry name" value="TPR-like_helical_dom_sf"/>
</dbReference>
<dbReference type="Proteomes" id="UP000521017">
    <property type="component" value="Unassembled WGS sequence"/>
</dbReference>
<proteinExistence type="predicted"/>
<keyword evidence="1" id="KW-1133">Transmembrane helix</keyword>
<dbReference type="SUPFAM" id="SSF46894">
    <property type="entry name" value="C-terminal effector domain of the bipartite response regulators"/>
    <property type="match status" value="1"/>
</dbReference>
<dbReference type="RefSeq" id="WP_184626245.1">
    <property type="nucleotide sequence ID" value="NZ_JACHCC010000008.1"/>
</dbReference>
<comment type="caution">
    <text evidence="2">The sequence shown here is derived from an EMBL/GenBank/DDBJ whole genome shotgun (WGS) entry which is preliminary data.</text>
</comment>
<protein>
    <submittedName>
        <fullName evidence="2">Tetratricopeptide (TPR) repeat protein</fullName>
    </submittedName>
</protein>
<keyword evidence="1" id="KW-0472">Membrane</keyword>
<dbReference type="GO" id="GO:0006355">
    <property type="term" value="P:regulation of DNA-templated transcription"/>
    <property type="evidence" value="ECO:0007669"/>
    <property type="project" value="InterPro"/>
</dbReference>
<reference evidence="2 3" key="1">
    <citation type="submission" date="2020-08" db="EMBL/GenBank/DDBJ databases">
        <title>Genomic Encyclopedia of Type Strains, Phase IV (KMG-V): Genome sequencing to study the core and pangenomes of soil and plant-associated prokaryotes.</title>
        <authorList>
            <person name="Whitman W."/>
        </authorList>
    </citation>
    <scope>NUCLEOTIDE SEQUENCE [LARGE SCALE GENOMIC DNA]</scope>
    <source>
        <strain evidence="2 3">M2T3</strain>
    </source>
</reference>
<feature type="transmembrane region" description="Helical" evidence="1">
    <location>
        <begin position="315"/>
        <end position="334"/>
    </location>
</feature>
<evidence type="ECO:0000313" key="2">
    <source>
        <dbReference type="EMBL" id="MBB6500952.1"/>
    </source>
</evidence>
<accession>A0A7X0J6W5</accession>
<dbReference type="InterPro" id="IPR016032">
    <property type="entry name" value="Sig_transdc_resp-reg_C-effctor"/>
</dbReference>
<sequence length="460" mass="53312">MTLRVDSLITAMRNANTMAEKTEKEQEVYDLSKSIGYNEGLTKGKLYLLNEIVNLTGYDHALKLIDDHMDEALKLDIPSYTIELLTLKANCYSGLGLFDESRTVLNQAKSYALKLKDNNEYHQALGDIYALISWNIEEANGNLDSVLFYLKKSKDQYVKLTIKSETNLNLFGILHRIGMVYFEKKQYDSAEKYLPYIYQVKEKYMKNFQAGPLVISITDARLKYIRKDYRKSLAAYQSALDLSITLKSPDYQKVAYDGMAQVYAQLDDKKNEAIFLEKYANISDSLNLIRKKEMRRPLENIVKNKDSVANTDKNLYILVIAVSAILILSFLFLYRYKKRTTGQRGTSAPNEIRHKPLSTHHYNENDLNDLIELAKQNSPILRTIFNEFDHTFCKKLLVLAPNLLITEQELCIYIKLNFDTKEIARYTRSSVKAVQARKYRIRKKLNIPTKEDITNWIINL</sequence>
<dbReference type="Gene3D" id="1.25.40.10">
    <property type="entry name" value="Tetratricopeptide repeat domain"/>
    <property type="match status" value="1"/>
</dbReference>
<dbReference type="SUPFAM" id="SSF48452">
    <property type="entry name" value="TPR-like"/>
    <property type="match status" value="2"/>
</dbReference>